<dbReference type="EMBL" id="JAHUZB010000003">
    <property type="protein sequence ID" value="MBV7390614.1"/>
    <property type="molecule type" value="Genomic_DNA"/>
</dbReference>
<gene>
    <name evidence="1" type="ORF">KUA55_07980</name>
</gene>
<comment type="caution">
    <text evidence="1">The sequence shown here is derived from an EMBL/GenBank/DDBJ whole genome shotgun (WGS) entry which is preliminary data.</text>
</comment>
<keyword evidence="2" id="KW-1185">Reference proteome</keyword>
<name>A0ABS6TCI5_9ENTE</name>
<organism evidence="1 2">
    <name type="scientific">Enterococcus alishanensis</name>
    <dbReference type="NCBI Taxonomy" id="1303817"/>
    <lineage>
        <taxon>Bacteria</taxon>
        <taxon>Bacillati</taxon>
        <taxon>Bacillota</taxon>
        <taxon>Bacilli</taxon>
        <taxon>Lactobacillales</taxon>
        <taxon>Enterococcaceae</taxon>
        <taxon>Enterococcus</taxon>
    </lineage>
</organism>
<keyword evidence="1" id="KW-0378">Hydrolase</keyword>
<evidence type="ECO:0000313" key="1">
    <source>
        <dbReference type="EMBL" id="MBV7390614.1"/>
    </source>
</evidence>
<evidence type="ECO:0000313" key="2">
    <source>
        <dbReference type="Proteomes" id="UP000774130"/>
    </source>
</evidence>
<dbReference type="RefSeq" id="WP_218325673.1">
    <property type="nucleotide sequence ID" value="NZ_JAHUZB010000003.1"/>
</dbReference>
<proteinExistence type="predicted"/>
<protein>
    <submittedName>
        <fullName evidence="1">Alpha/beta hydrolase</fullName>
    </submittedName>
</protein>
<accession>A0ABS6TCI5</accession>
<dbReference type="GO" id="GO:0016787">
    <property type="term" value="F:hydrolase activity"/>
    <property type="evidence" value="ECO:0007669"/>
    <property type="project" value="UniProtKB-KW"/>
</dbReference>
<dbReference type="Proteomes" id="UP000774130">
    <property type="component" value="Unassembled WGS sequence"/>
</dbReference>
<reference evidence="1 2" key="1">
    <citation type="submission" date="2021-06" db="EMBL/GenBank/DDBJ databases">
        <title>Enterococcus alishanensis sp. nov., a novel lactic acid bacterium isolated from fresh coffee beans.</title>
        <authorList>
            <person name="Chen Y.-S."/>
        </authorList>
    </citation>
    <scope>NUCLEOTIDE SEQUENCE [LARGE SCALE GENOMIC DNA]</scope>
    <source>
        <strain evidence="1 2">ALS3</strain>
    </source>
</reference>
<sequence>MKIQHNTLNSISITIYGETSEKVYLYLHGQNGNQEEAAFAAKILTTKGWQVVAYDLPEHGTRKNSSEKFVPWEVIPELKNLYQTLKQNWTTIALYANSISAWFSLLAFADIELDHCLLVSPVVDMEKLITKMMSWAQVSEVQLEQEQLIETDFGQTLSWQYLTYTRTHPVTNWQIPTKIMFGENDNLTSLAEIRTFAEKYHCQLTVMPGGEHWFHTEEQLQFLSTWLNKA</sequence>